<proteinExistence type="predicted"/>
<dbReference type="AlphaFoldDB" id="A0A0M3JLK8"/>
<sequence length="99" mass="10361">MQQPSFGLQQPSFGLQQPLFGMQQPPFGIGPMPHLPSINNCQGGCMPGTAATYGLTGGGLPPVQTQYSGYALPPYSGFGQSSVQQVQAPQSVQEVYASN</sequence>
<name>A0A0M3JLK8_ANISI</name>
<gene>
    <name evidence="1" type="ORF">ASIM_LOCUS8290</name>
</gene>
<keyword evidence="2" id="KW-1185">Reference proteome</keyword>
<reference evidence="3" key="1">
    <citation type="submission" date="2017-02" db="UniProtKB">
        <authorList>
            <consortium name="WormBaseParasite"/>
        </authorList>
    </citation>
    <scope>IDENTIFICATION</scope>
</reference>
<evidence type="ECO:0000313" key="3">
    <source>
        <dbReference type="WBParaSite" id="ASIM_0000853901-mRNA-1"/>
    </source>
</evidence>
<organism evidence="3">
    <name type="scientific">Anisakis simplex</name>
    <name type="common">Herring worm</name>
    <dbReference type="NCBI Taxonomy" id="6269"/>
    <lineage>
        <taxon>Eukaryota</taxon>
        <taxon>Metazoa</taxon>
        <taxon>Ecdysozoa</taxon>
        <taxon>Nematoda</taxon>
        <taxon>Chromadorea</taxon>
        <taxon>Rhabditida</taxon>
        <taxon>Spirurina</taxon>
        <taxon>Ascaridomorpha</taxon>
        <taxon>Ascaridoidea</taxon>
        <taxon>Anisakidae</taxon>
        <taxon>Anisakis</taxon>
        <taxon>Anisakis simplex complex</taxon>
    </lineage>
</organism>
<dbReference type="WBParaSite" id="ASIM_0000853901-mRNA-1">
    <property type="protein sequence ID" value="ASIM_0000853901-mRNA-1"/>
    <property type="gene ID" value="ASIM_0000853901"/>
</dbReference>
<reference evidence="1 2" key="2">
    <citation type="submission" date="2018-11" db="EMBL/GenBank/DDBJ databases">
        <authorList>
            <consortium name="Pathogen Informatics"/>
        </authorList>
    </citation>
    <scope>NUCLEOTIDE SEQUENCE [LARGE SCALE GENOMIC DNA]</scope>
</reference>
<evidence type="ECO:0000313" key="1">
    <source>
        <dbReference type="EMBL" id="VDK31264.1"/>
    </source>
</evidence>
<accession>A0A0M3JLK8</accession>
<dbReference type="EMBL" id="UYRR01022081">
    <property type="protein sequence ID" value="VDK31264.1"/>
    <property type="molecule type" value="Genomic_DNA"/>
</dbReference>
<protein>
    <submittedName>
        <fullName evidence="1 3">Uncharacterized protein</fullName>
    </submittedName>
</protein>
<evidence type="ECO:0000313" key="2">
    <source>
        <dbReference type="Proteomes" id="UP000267096"/>
    </source>
</evidence>
<dbReference type="Proteomes" id="UP000267096">
    <property type="component" value="Unassembled WGS sequence"/>
</dbReference>